<evidence type="ECO:0000313" key="1">
    <source>
        <dbReference type="EMBL" id="GBP19687.1"/>
    </source>
</evidence>
<accession>A0A4C1U0C4</accession>
<protein>
    <submittedName>
        <fullName evidence="1">Uncharacterized protein</fullName>
    </submittedName>
</protein>
<keyword evidence="2" id="KW-1185">Reference proteome</keyword>
<gene>
    <name evidence="1" type="ORF">EVAR_75659_1</name>
</gene>
<sequence length="103" mass="11323">MRPSRVLLRACLHTSMVFINTEPVSIQIEYRRRHTPMALTERSVESVGMCGEISPPGLAPACEPLSRTASRPLCGQLQPLRVLNISTFGDIAFIVINGVWCTG</sequence>
<reference evidence="1 2" key="1">
    <citation type="journal article" date="2019" name="Commun. Biol.">
        <title>The bagworm genome reveals a unique fibroin gene that provides high tensile strength.</title>
        <authorList>
            <person name="Kono N."/>
            <person name="Nakamura H."/>
            <person name="Ohtoshi R."/>
            <person name="Tomita M."/>
            <person name="Numata K."/>
            <person name="Arakawa K."/>
        </authorList>
    </citation>
    <scope>NUCLEOTIDE SEQUENCE [LARGE SCALE GENOMIC DNA]</scope>
</reference>
<proteinExistence type="predicted"/>
<name>A0A4C1U0C4_EUMVA</name>
<dbReference type="AlphaFoldDB" id="A0A4C1U0C4"/>
<organism evidence="1 2">
    <name type="scientific">Eumeta variegata</name>
    <name type="common">Bagworm moth</name>
    <name type="synonym">Eumeta japonica</name>
    <dbReference type="NCBI Taxonomy" id="151549"/>
    <lineage>
        <taxon>Eukaryota</taxon>
        <taxon>Metazoa</taxon>
        <taxon>Ecdysozoa</taxon>
        <taxon>Arthropoda</taxon>
        <taxon>Hexapoda</taxon>
        <taxon>Insecta</taxon>
        <taxon>Pterygota</taxon>
        <taxon>Neoptera</taxon>
        <taxon>Endopterygota</taxon>
        <taxon>Lepidoptera</taxon>
        <taxon>Glossata</taxon>
        <taxon>Ditrysia</taxon>
        <taxon>Tineoidea</taxon>
        <taxon>Psychidae</taxon>
        <taxon>Oiketicinae</taxon>
        <taxon>Eumeta</taxon>
    </lineage>
</organism>
<comment type="caution">
    <text evidence="1">The sequence shown here is derived from an EMBL/GenBank/DDBJ whole genome shotgun (WGS) entry which is preliminary data.</text>
</comment>
<evidence type="ECO:0000313" key="2">
    <source>
        <dbReference type="Proteomes" id="UP000299102"/>
    </source>
</evidence>
<dbReference type="EMBL" id="BGZK01000110">
    <property type="protein sequence ID" value="GBP19687.1"/>
    <property type="molecule type" value="Genomic_DNA"/>
</dbReference>
<dbReference type="Proteomes" id="UP000299102">
    <property type="component" value="Unassembled WGS sequence"/>
</dbReference>